<name>A0A7N5K7T9_AILME</name>
<accession>A0A7N5K7T9</accession>
<dbReference type="SUPFAM" id="SSF53383">
    <property type="entry name" value="PLP-dependent transferases"/>
    <property type="match status" value="1"/>
</dbReference>
<dbReference type="InterPro" id="IPR021115">
    <property type="entry name" value="Pyridoxal-P_BS"/>
</dbReference>
<proteinExistence type="inferred from homology"/>
<keyword evidence="8" id="KW-0456">Lyase</keyword>
<keyword evidence="7 10" id="KW-0663">Pyridoxal phosphate</keyword>
<dbReference type="Gene3D" id="3.90.1150.10">
    <property type="entry name" value="Aspartate Aminotransferase, domain 1"/>
    <property type="match status" value="1"/>
</dbReference>
<evidence type="ECO:0000256" key="1">
    <source>
        <dbReference type="ARBA" id="ARBA00001933"/>
    </source>
</evidence>
<dbReference type="GO" id="GO:0006548">
    <property type="term" value="P:L-histidine catabolic process"/>
    <property type="evidence" value="ECO:0007669"/>
    <property type="project" value="TreeGrafter"/>
</dbReference>
<dbReference type="GO" id="GO:0030170">
    <property type="term" value="F:pyridoxal phosphate binding"/>
    <property type="evidence" value="ECO:0007669"/>
    <property type="project" value="InterPro"/>
</dbReference>
<reference evidence="11 12" key="1">
    <citation type="journal article" date="2010" name="Nature">
        <title>The sequence and de novo assembly of the giant panda genome.</title>
        <authorList>
            <person name="Li R."/>
            <person name="Fan W."/>
            <person name="Tian G."/>
            <person name="Zhu H."/>
            <person name="He L."/>
            <person name="Cai J."/>
            <person name="Huang Q."/>
            <person name="Cai Q."/>
            <person name="Li B."/>
            <person name="Bai Y."/>
            <person name="Zhang Z."/>
            <person name="Zhang Y."/>
            <person name="Wang W."/>
            <person name="Li J."/>
            <person name="Wei F."/>
            <person name="Li H."/>
            <person name="Jian M."/>
            <person name="Li J."/>
            <person name="Zhang Z."/>
            <person name="Nielsen R."/>
            <person name="Li D."/>
            <person name="Gu W."/>
            <person name="Yang Z."/>
            <person name="Xuan Z."/>
            <person name="Ryder O.A."/>
            <person name="Leung F.C."/>
            <person name="Zhou Y."/>
            <person name="Cao J."/>
            <person name="Sun X."/>
            <person name="Fu Y."/>
            <person name="Fang X."/>
            <person name="Guo X."/>
            <person name="Wang B."/>
            <person name="Hou R."/>
            <person name="Shen F."/>
            <person name="Mu B."/>
            <person name="Ni P."/>
            <person name="Lin R."/>
            <person name="Qian W."/>
            <person name="Wang G."/>
            <person name="Yu C."/>
            <person name="Nie W."/>
            <person name="Wang J."/>
            <person name="Wu Z."/>
            <person name="Liang H."/>
            <person name="Min J."/>
            <person name="Wu Q."/>
            <person name="Cheng S."/>
            <person name="Ruan J."/>
            <person name="Wang M."/>
            <person name="Shi Z."/>
            <person name="Wen M."/>
            <person name="Liu B."/>
            <person name="Ren X."/>
            <person name="Zheng H."/>
            <person name="Dong D."/>
            <person name="Cook K."/>
            <person name="Shan G."/>
            <person name="Zhang H."/>
            <person name="Kosiol C."/>
            <person name="Xie X."/>
            <person name="Lu Z."/>
            <person name="Zheng H."/>
            <person name="Li Y."/>
            <person name="Steiner C.C."/>
            <person name="Lam T.T."/>
            <person name="Lin S."/>
            <person name="Zhang Q."/>
            <person name="Li G."/>
            <person name="Tian J."/>
            <person name="Gong T."/>
            <person name="Liu H."/>
            <person name="Zhang D."/>
            <person name="Fang L."/>
            <person name="Ye C."/>
            <person name="Zhang J."/>
            <person name="Hu W."/>
            <person name="Xu A."/>
            <person name="Ren Y."/>
            <person name="Zhang G."/>
            <person name="Bruford M.W."/>
            <person name="Li Q."/>
            <person name="Ma L."/>
            <person name="Guo Y."/>
            <person name="An N."/>
            <person name="Hu Y."/>
            <person name="Zheng Y."/>
            <person name="Shi Y."/>
            <person name="Li Z."/>
            <person name="Liu Q."/>
            <person name="Chen Y."/>
            <person name="Zhao J."/>
            <person name="Qu N."/>
            <person name="Zhao S."/>
            <person name="Tian F."/>
            <person name="Wang X."/>
            <person name="Wang H."/>
            <person name="Xu L."/>
            <person name="Liu X."/>
            <person name="Vinar T."/>
            <person name="Wang Y."/>
            <person name="Lam T.W."/>
            <person name="Yiu S.M."/>
            <person name="Liu S."/>
            <person name="Zhang H."/>
            <person name="Li D."/>
            <person name="Huang Y."/>
            <person name="Wang X."/>
            <person name="Yang G."/>
            <person name="Jiang Z."/>
            <person name="Wang J."/>
            <person name="Qin N."/>
            <person name="Li L."/>
            <person name="Li J."/>
            <person name="Bolund L."/>
            <person name="Kristiansen K."/>
            <person name="Wong G.K."/>
            <person name="Olson M."/>
            <person name="Zhang X."/>
            <person name="Li S."/>
            <person name="Yang H."/>
            <person name="Wang J."/>
            <person name="Wang J."/>
        </authorList>
    </citation>
    <scope>NUCLEOTIDE SEQUENCE [LARGE SCALE GENOMIC DNA]</scope>
</reference>
<comment type="similarity">
    <text evidence="2">Belongs to the group II decarboxylase family.</text>
</comment>
<protein>
    <recommendedName>
        <fullName evidence="9">Histidine decarboxylase</fullName>
        <ecNumber evidence="4">4.1.1.22</ecNumber>
    </recommendedName>
</protein>
<dbReference type="GO" id="GO:0042423">
    <property type="term" value="P:catecholamine biosynthetic process"/>
    <property type="evidence" value="ECO:0007669"/>
    <property type="project" value="UniProtKB-KW"/>
</dbReference>
<evidence type="ECO:0000256" key="5">
    <source>
        <dbReference type="ARBA" id="ARBA00022584"/>
    </source>
</evidence>
<keyword evidence="6" id="KW-0210">Decarboxylase</keyword>
<evidence type="ECO:0000256" key="10">
    <source>
        <dbReference type="PIRSR" id="PIRSR602129-50"/>
    </source>
</evidence>
<dbReference type="Gene3D" id="3.40.640.10">
    <property type="entry name" value="Type I PLP-dependent aspartate aminotransferase-like (Major domain)"/>
    <property type="match status" value="1"/>
</dbReference>
<dbReference type="AlphaFoldDB" id="A0A7N5K7T9"/>
<evidence type="ECO:0000313" key="11">
    <source>
        <dbReference type="Ensembl" id="ENSAMEP00000036342.1"/>
    </source>
</evidence>
<sequence>VMEPEEYRERGKEMVDYICQYLSTVRERRVTPDVRPGYLRAQLPESAPEEPDSWDSIFGDIERIIMPGVVHWQSPHMHAYYPALTSWPSLLGDMLADAINCLGFTWASSPVCTELEMHVMDWLAKMLGLPEHFLHHHPGSQGGGVLQSTVSESTLIALLAARKDKILEMKASEPGADESSLNARLIAYASDQAHSSVEKAGLISLVKMKFLPVDDNFSLRGEALQKAIKEDKERGLVPVFVCATLGTTGVCAFDCLSELGPICANEGLWLHIDAAYAGTAFLCPEFRGFLKGIEYADSFTFNPSKWMMVHFDCTGFWVKDKYKLQQTFSVNPIYLRHANSGKATDFMGTEMAKYFESLVRNDPFFEIPAKRHLGLVVFRLKGPNCLTESVLKELAKAGHLFLIPATIQDKLIIRFTVTSQFTTREDILRDWNLIRDAATLILSQHCTSQPSPQIGNLIPPTTGPRALANGMSLQSANGAGYDPAQTRKIIKQPQPVGASPMKREDSCHLENLLDPLDDDCFSEEAPDVTKHKLSSFLFNYLSVQNKKKAVRSFSCNSMPVSAQKPLPTDGSVKNGGSSRARIFSRFPEEMMLLKKSAFKKLIKFYSVPSFPECSSQCGLQLPCCPLQAVV</sequence>
<keyword evidence="12" id="KW-1185">Reference proteome</keyword>
<dbReference type="PANTHER" id="PTHR11999:SF68">
    <property type="entry name" value="HISTIDINE DECARBOXYLASE"/>
    <property type="match status" value="1"/>
</dbReference>
<reference evidence="11" key="3">
    <citation type="submission" date="2025-09" db="UniProtKB">
        <authorList>
            <consortium name="Ensembl"/>
        </authorList>
    </citation>
    <scope>IDENTIFICATION</scope>
</reference>
<evidence type="ECO:0000256" key="8">
    <source>
        <dbReference type="ARBA" id="ARBA00023239"/>
    </source>
</evidence>
<dbReference type="CDD" id="cd06450">
    <property type="entry name" value="DOPA_deC_like"/>
    <property type="match status" value="1"/>
</dbReference>
<dbReference type="Proteomes" id="UP000008912">
    <property type="component" value="Unassembled WGS sequence"/>
</dbReference>
<dbReference type="Gene3D" id="1.20.1340.10">
    <property type="entry name" value="dopa decarboxylase, N-terminal domain"/>
    <property type="match status" value="1"/>
</dbReference>
<dbReference type="GO" id="GO:0004398">
    <property type="term" value="F:histidine decarboxylase activity"/>
    <property type="evidence" value="ECO:0007669"/>
    <property type="project" value="UniProtKB-EC"/>
</dbReference>
<evidence type="ECO:0000256" key="6">
    <source>
        <dbReference type="ARBA" id="ARBA00022793"/>
    </source>
</evidence>
<evidence type="ECO:0000256" key="3">
    <source>
        <dbReference type="ARBA" id="ARBA00011738"/>
    </source>
</evidence>
<feature type="modified residue" description="N6-(pyridoxal phosphate)lysine" evidence="10">
    <location>
        <position position="305"/>
    </location>
</feature>
<dbReference type="GO" id="GO:0001694">
    <property type="term" value="P:histamine biosynthetic process"/>
    <property type="evidence" value="ECO:0007669"/>
    <property type="project" value="TreeGrafter"/>
</dbReference>
<evidence type="ECO:0000256" key="7">
    <source>
        <dbReference type="ARBA" id="ARBA00022898"/>
    </source>
</evidence>
<dbReference type="PROSITE" id="PS00392">
    <property type="entry name" value="DDC_GAD_HDC_YDC"/>
    <property type="match status" value="1"/>
</dbReference>
<dbReference type="EC" id="4.1.1.22" evidence="4"/>
<evidence type="ECO:0000256" key="4">
    <source>
        <dbReference type="ARBA" id="ARBA00012320"/>
    </source>
</evidence>
<dbReference type="Pfam" id="PF00282">
    <property type="entry name" value="Pyridoxal_deC"/>
    <property type="match status" value="1"/>
</dbReference>
<dbReference type="FunFam" id="3.90.1150.10:FF:000018">
    <property type="entry name" value="Histidine decarboxylase"/>
    <property type="match status" value="1"/>
</dbReference>
<comment type="cofactor">
    <cofactor evidence="1 10">
        <name>pyridoxal 5'-phosphate</name>
        <dbReference type="ChEBI" id="CHEBI:597326"/>
    </cofactor>
</comment>
<dbReference type="GeneTree" id="ENSGT00940000157938"/>
<comment type="subunit">
    <text evidence="3">Homodimer.</text>
</comment>
<dbReference type="GO" id="GO:0005737">
    <property type="term" value="C:cytoplasm"/>
    <property type="evidence" value="ECO:0007669"/>
    <property type="project" value="TreeGrafter"/>
</dbReference>
<dbReference type="PANTHER" id="PTHR11999">
    <property type="entry name" value="GROUP II PYRIDOXAL-5-PHOSPHATE DECARBOXYLASE"/>
    <property type="match status" value="1"/>
</dbReference>
<gene>
    <name evidence="11" type="primary">HDC</name>
</gene>
<dbReference type="InterPro" id="IPR015424">
    <property type="entry name" value="PyrdxlP-dep_Trfase"/>
</dbReference>
<dbReference type="InterPro" id="IPR015421">
    <property type="entry name" value="PyrdxlP-dep_Trfase_major"/>
</dbReference>
<dbReference type="Ensembl" id="ENSAMET00000043533.1">
    <property type="protein sequence ID" value="ENSAMEP00000036342.1"/>
    <property type="gene ID" value="ENSAMEG00000008883.2"/>
</dbReference>
<dbReference type="PRINTS" id="PR00800">
    <property type="entry name" value="YHDCRBOXLASE"/>
</dbReference>
<evidence type="ECO:0000256" key="2">
    <source>
        <dbReference type="ARBA" id="ARBA00009533"/>
    </source>
</evidence>
<evidence type="ECO:0000313" key="12">
    <source>
        <dbReference type="Proteomes" id="UP000008912"/>
    </source>
</evidence>
<dbReference type="InterPro" id="IPR015422">
    <property type="entry name" value="PyrdxlP-dep_Trfase_small"/>
</dbReference>
<organism evidence="11 12">
    <name type="scientific">Ailuropoda melanoleuca</name>
    <name type="common">Giant panda</name>
    <dbReference type="NCBI Taxonomy" id="9646"/>
    <lineage>
        <taxon>Eukaryota</taxon>
        <taxon>Metazoa</taxon>
        <taxon>Chordata</taxon>
        <taxon>Craniata</taxon>
        <taxon>Vertebrata</taxon>
        <taxon>Euteleostomi</taxon>
        <taxon>Mammalia</taxon>
        <taxon>Eutheria</taxon>
        <taxon>Laurasiatheria</taxon>
        <taxon>Carnivora</taxon>
        <taxon>Caniformia</taxon>
        <taxon>Ursidae</taxon>
        <taxon>Ailuropoda</taxon>
    </lineage>
</organism>
<dbReference type="FunFam" id="1.20.1340.10:FF:000001">
    <property type="entry name" value="Histidine decarboxylase"/>
    <property type="match status" value="1"/>
</dbReference>
<dbReference type="InterPro" id="IPR010977">
    <property type="entry name" value="Aromatic_deC"/>
</dbReference>
<evidence type="ECO:0000256" key="9">
    <source>
        <dbReference type="ARBA" id="ARBA00039946"/>
    </source>
</evidence>
<reference evidence="11" key="2">
    <citation type="submission" date="2025-08" db="UniProtKB">
        <authorList>
            <consortium name="Ensembl"/>
        </authorList>
    </citation>
    <scope>IDENTIFICATION</scope>
</reference>
<dbReference type="FunFam" id="3.40.640.10:FF:000025">
    <property type="entry name" value="Histidine decarboxylase"/>
    <property type="match status" value="1"/>
</dbReference>
<keyword evidence="5" id="KW-0127">Catecholamine biosynthesis</keyword>
<dbReference type="InterPro" id="IPR002129">
    <property type="entry name" value="PyrdxlP-dep_de-COase"/>
</dbReference>